<dbReference type="AlphaFoldDB" id="A0A915IET8"/>
<protein>
    <submittedName>
        <fullName evidence="2">Uncharacterized protein</fullName>
    </submittedName>
</protein>
<accession>A0A915IET8</accession>
<keyword evidence="1" id="KW-1185">Reference proteome</keyword>
<reference evidence="2" key="1">
    <citation type="submission" date="2022-11" db="UniProtKB">
        <authorList>
            <consortium name="WormBaseParasite"/>
        </authorList>
    </citation>
    <scope>IDENTIFICATION</scope>
</reference>
<sequence>MIKWHRSQKIKLKDGINAASRLQYCLWMKIMIKAELISRPAMANISYSELMKNCLREALLRSVPLRSAPPPAAVDAYLLVGAVPPTGYVGVDFLSGPHKRHQNFVSTKRPRFSIFHRKYSLYNVSLLSNLIKYLAKRAGDSKSSTCMKESGGATRR</sequence>
<proteinExistence type="predicted"/>
<dbReference type="WBParaSite" id="nRc.2.0.1.t12684-RA">
    <property type="protein sequence ID" value="nRc.2.0.1.t12684-RA"/>
    <property type="gene ID" value="nRc.2.0.1.g12684"/>
</dbReference>
<organism evidence="1 2">
    <name type="scientific">Romanomermis culicivorax</name>
    <name type="common">Nematode worm</name>
    <dbReference type="NCBI Taxonomy" id="13658"/>
    <lineage>
        <taxon>Eukaryota</taxon>
        <taxon>Metazoa</taxon>
        <taxon>Ecdysozoa</taxon>
        <taxon>Nematoda</taxon>
        <taxon>Enoplea</taxon>
        <taxon>Dorylaimia</taxon>
        <taxon>Mermithida</taxon>
        <taxon>Mermithoidea</taxon>
        <taxon>Mermithidae</taxon>
        <taxon>Romanomermis</taxon>
    </lineage>
</organism>
<evidence type="ECO:0000313" key="1">
    <source>
        <dbReference type="Proteomes" id="UP000887565"/>
    </source>
</evidence>
<name>A0A915IET8_ROMCU</name>
<evidence type="ECO:0000313" key="2">
    <source>
        <dbReference type="WBParaSite" id="nRc.2.0.1.t12684-RA"/>
    </source>
</evidence>
<dbReference type="Proteomes" id="UP000887565">
    <property type="component" value="Unplaced"/>
</dbReference>